<evidence type="ECO:0000256" key="3">
    <source>
        <dbReference type="ARBA" id="ARBA00022729"/>
    </source>
</evidence>
<evidence type="ECO:0008006" key="11">
    <source>
        <dbReference type="Google" id="ProtNLM"/>
    </source>
</evidence>
<dbReference type="EMBL" id="CAUYUJ010002036">
    <property type="protein sequence ID" value="CAK0798865.1"/>
    <property type="molecule type" value="Genomic_DNA"/>
</dbReference>
<dbReference type="Gene3D" id="3.20.20.80">
    <property type="entry name" value="Glycosidases"/>
    <property type="match status" value="2"/>
</dbReference>
<comment type="similarity">
    <text evidence="2">Belongs to the glycosyl hydrolase 5 (cellulase A) family.</text>
</comment>
<evidence type="ECO:0000313" key="9">
    <source>
        <dbReference type="EMBL" id="CAK0798865.1"/>
    </source>
</evidence>
<evidence type="ECO:0000256" key="4">
    <source>
        <dbReference type="ARBA" id="ARBA00022801"/>
    </source>
</evidence>
<gene>
    <name evidence="9" type="ORF">PCOR1329_LOCUS7508</name>
</gene>
<dbReference type="InterPro" id="IPR001547">
    <property type="entry name" value="Glyco_hydro_5"/>
</dbReference>
<protein>
    <recommendedName>
        <fullName evidence="11">Glucosylceramidase</fullName>
    </recommendedName>
</protein>
<dbReference type="PANTHER" id="PTHR11069">
    <property type="entry name" value="GLUCOSYLCERAMIDASE"/>
    <property type="match status" value="1"/>
</dbReference>
<evidence type="ECO:0000256" key="1">
    <source>
        <dbReference type="ARBA" id="ARBA00005382"/>
    </source>
</evidence>
<reference evidence="9" key="1">
    <citation type="submission" date="2023-10" db="EMBL/GenBank/DDBJ databases">
        <authorList>
            <person name="Chen Y."/>
            <person name="Shah S."/>
            <person name="Dougan E. K."/>
            <person name="Thang M."/>
            <person name="Chan C."/>
        </authorList>
    </citation>
    <scope>NUCLEOTIDE SEQUENCE [LARGE SCALE GENOMIC DNA]</scope>
</reference>
<dbReference type="Pfam" id="PF00150">
    <property type="entry name" value="Cellulase"/>
    <property type="match status" value="1"/>
</dbReference>
<keyword evidence="5" id="KW-0326">Glycosidase</keyword>
<dbReference type="InterPro" id="IPR033452">
    <property type="entry name" value="GH30_C"/>
</dbReference>
<sequence length="883" mass="99418">MEKRQTGANGGLKVSNITDQVLIGFGGAFTEASATVFSKLDARQQRAVLKDYFGPEGLGYVLGRVHINSCDFSRDNYAFHDKDGDFDLKHFDEDVRRDAEALIPFIKAAQDVITSRGRSLKLLATPWSPPAWMKENQLMDHSSRPCLRQETDVHSAWAKYFVKWIAAYQQHGVPIWAVTVQNEPENNATWEACLFTPGEEADFLGKYLGPALSSEHSNVSIFVYDHNKDNVAHWAKIIREHKDAAKYADGIAFHWYSGDGFEDVASIHAAMPQLQLLASEATYERWRWKEGATLETGEWSFGEGYAHDIIGDLNAGSIGWIDWNLLLDEKGGPNHVDNVCDAAMMANLSKGDVYRHPQYYFMGHFSKFILPDSVRLVTTVGPTLSYRGNDREYGSCTGDDGLQATSFLRPDGLVSTVVLNCGDDAVEFKLLHGERAALTSVPPHSIQTYVFEDDRLASPFRAGNATPFVGVNLGGWLLAEDWMWASEMFSQGIEDEYTLVQKHGGPEDPRAVSLMQAHWETFLTEGDLDRLQEWGVSHVRVPLGWWTVDYDVGDGFVDGSKRYLRRLIAWLQRRGMRALLDLHALPGAQTAYQSFTGRKRERPHFFTDPGEYERGKRAMLRLAELILELEAGPATAGVVLGMELVNEPDWTYWDASPGIRELYEEMVPKLRSLLPAGRYALFLNFMESPRFDGAAWLASKLKEEPEVWQAVVYDAHVYHAYGDDDREGNNWTNDMDSCKTCCRDRWVLWPVVQRGLPLAIGEFSLNTGFGADASFYPSFMGNQLSLWASGLPGLVGSFFWNFKILPDPRGYYRELSLVDLIAPRGPLPPVQQTDLSAVCPRTDLSLCPDYDRATVRWQDDCFWKSGGRVQGRAADVTQPWQSR</sequence>
<comment type="similarity">
    <text evidence="1">Belongs to the glycosyl hydrolase 30 family.</text>
</comment>
<comment type="caution">
    <text evidence="9">The sequence shown here is derived from an EMBL/GenBank/DDBJ whole genome shotgun (WGS) entry which is preliminary data.</text>
</comment>
<dbReference type="InterPro" id="IPR033453">
    <property type="entry name" value="Glyco_hydro_30_TIM-barrel"/>
</dbReference>
<proteinExistence type="inferred from homology"/>
<dbReference type="Pfam" id="PF02055">
    <property type="entry name" value="Glyco_hydro_30"/>
    <property type="match status" value="1"/>
</dbReference>
<organism evidence="9 10">
    <name type="scientific">Prorocentrum cordatum</name>
    <dbReference type="NCBI Taxonomy" id="2364126"/>
    <lineage>
        <taxon>Eukaryota</taxon>
        <taxon>Sar</taxon>
        <taxon>Alveolata</taxon>
        <taxon>Dinophyceae</taxon>
        <taxon>Prorocentrales</taxon>
        <taxon>Prorocentraceae</taxon>
        <taxon>Prorocentrum</taxon>
    </lineage>
</organism>
<dbReference type="PANTHER" id="PTHR11069:SF23">
    <property type="entry name" value="LYSOSOMAL ACID GLUCOSYLCERAMIDASE"/>
    <property type="match status" value="1"/>
</dbReference>
<dbReference type="InterPro" id="IPR017853">
    <property type="entry name" value="GH"/>
</dbReference>
<dbReference type="InterPro" id="IPR001139">
    <property type="entry name" value="Glyco_hydro_30"/>
</dbReference>
<evidence type="ECO:0000259" key="6">
    <source>
        <dbReference type="Pfam" id="PF00150"/>
    </source>
</evidence>
<dbReference type="Pfam" id="PF17189">
    <property type="entry name" value="Glyco_hydro_30C"/>
    <property type="match status" value="1"/>
</dbReference>
<feature type="domain" description="Glycosyl hydrolase family 30 TIM-barrel" evidence="7">
    <location>
        <begin position="24"/>
        <end position="369"/>
    </location>
</feature>
<evidence type="ECO:0000259" key="7">
    <source>
        <dbReference type="Pfam" id="PF02055"/>
    </source>
</evidence>
<keyword evidence="10" id="KW-1185">Reference proteome</keyword>
<name>A0ABN9PZT7_9DINO</name>
<keyword evidence="3" id="KW-0732">Signal</keyword>
<dbReference type="Proteomes" id="UP001189429">
    <property type="component" value="Unassembled WGS sequence"/>
</dbReference>
<dbReference type="Gene3D" id="2.60.40.1180">
    <property type="entry name" value="Golgi alpha-mannosidase II"/>
    <property type="match status" value="1"/>
</dbReference>
<feature type="domain" description="Glycoside hydrolase family 5" evidence="6">
    <location>
        <begin position="515"/>
        <end position="766"/>
    </location>
</feature>
<evidence type="ECO:0000256" key="2">
    <source>
        <dbReference type="ARBA" id="ARBA00005641"/>
    </source>
</evidence>
<dbReference type="SUPFAM" id="SSF51445">
    <property type="entry name" value="(Trans)glycosidases"/>
    <property type="match status" value="2"/>
</dbReference>
<evidence type="ECO:0000259" key="8">
    <source>
        <dbReference type="Pfam" id="PF17189"/>
    </source>
</evidence>
<evidence type="ECO:0000256" key="5">
    <source>
        <dbReference type="ARBA" id="ARBA00023295"/>
    </source>
</evidence>
<evidence type="ECO:0000313" key="10">
    <source>
        <dbReference type="Proteomes" id="UP001189429"/>
    </source>
</evidence>
<dbReference type="InterPro" id="IPR013780">
    <property type="entry name" value="Glyco_hydro_b"/>
</dbReference>
<accession>A0ABN9PZT7</accession>
<feature type="domain" description="Glycosyl hydrolase family 30 beta sandwich" evidence="8">
    <location>
        <begin position="399"/>
        <end position="449"/>
    </location>
</feature>
<keyword evidence="4" id="KW-0378">Hydrolase</keyword>
<dbReference type="PRINTS" id="PR00843">
    <property type="entry name" value="GLHYDRLASE30"/>
</dbReference>